<name>A0ABR8H3G8_NOSPU</name>
<dbReference type="GO" id="GO:0032259">
    <property type="term" value="P:methylation"/>
    <property type="evidence" value="ECO:0007669"/>
    <property type="project" value="UniProtKB-KW"/>
</dbReference>
<dbReference type="SUPFAM" id="SSF53335">
    <property type="entry name" value="S-adenosyl-L-methionine-dependent methyltransferases"/>
    <property type="match status" value="1"/>
</dbReference>
<feature type="domain" description="Methyltransferase type 11" evidence="1">
    <location>
        <begin position="38"/>
        <end position="128"/>
    </location>
</feature>
<keyword evidence="2" id="KW-0489">Methyltransferase</keyword>
<reference evidence="2 3" key="1">
    <citation type="journal article" date="2020" name="ISME J.">
        <title>Comparative genomics reveals insights into cyanobacterial evolution and habitat adaptation.</title>
        <authorList>
            <person name="Chen M.Y."/>
            <person name="Teng W.K."/>
            <person name="Zhao L."/>
            <person name="Hu C.X."/>
            <person name="Zhou Y.K."/>
            <person name="Han B.P."/>
            <person name="Song L.R."/>
            <person name="Shu W.S."/>
        </authorList>
    </citation>
    <scope>NUCLEOTIDE SEQUENCE [LARGE SCALE GENOMIC DNA]</scope>
    <source>
        <strain evidence="2 3">FACHB-252</strain>
    </source>
</reference>
<keyword evidence="3" id="KW-1185">Reference proteome</keyword>
<dbReference type="EMBL" id="JACJTC010000002">
    <property type="protein sequence ID" value="MBD2610079.1"/>
    <property type="molecule type" value="Genomic_DNA"/>
</dbReference>
<organism evidence="2 3">
    <name type="scientific">Nostoc punctiforme FACHB-252</name>
    <dbReference type="NCBI Taxonomy" id="1357509"/>
    <lineage>
        <taxon>Bacteria</taxon>
        <taxon>Bacillati</taxon>
        <taxon>Cyanobacteriota</taxon>
        <taxon>Cyanophyceae</taxon>
        <taxon>Nostocales</taxon>
        <taxon>Nostocaceae</taxon>
        <taxon>Nostoc</taxon>
    </lineage>
</organism>
<proteinExistence type="predicted"/>
<dbReference type="Proteomes" id="UP000606396">
    <property type="component" value="Unassembled WGS sequence"/>
</dbReference>
<keyword evidence="2" id="KW-0808">Transferase</keyword>
<dbReference type="InterPro" id="IPR013216">
    <property type="entry name" value="Methyltransf_11"/>
</dbReference>
<protein>
    <submittedName>
        <fullName evidence="2">Class I SAM-dependent methyltransferase</fullName>
    </submittedName>
</protein>
<gene>
    <name evidence="2" type="ORF">H6G94_02125</name>
</gene>
<dbReference type="Pfam" id="PF08241">
    <property type="entry name" value="Methyltransf_11"/>
    <property type="match status" value="1"/>
</dbReference>
<dbReference type="InterPro" id="IPR029063">
    <property type="entry name" value="SAM-dependent_MTases_sf"/>
</dbReference>
<accession>A0ABR8H3G8</accession>
<dbReference type="CDD" id="cd02440">
    <property type="entry name" value="AdoMet_MTases"/>
    <property type="match status" value="1"/>
</dbReference>
<evidence type="ECO:0000259" key="1">
    <source>
        <dbReference type="Pfam" id="PF08241"/>
    </source>
</evidence>
<dbReference type="GO" id="GO:0008168">
    <property type="term" value="F:methyltransferase activity"/>
    <property type="evidence" value="ECO:0007669"/>
    <property type="project" value="UniProtKB-KW"/>
</dbReference>
<sequence>MAIYEQIGKSYDLTRRADPEIANRLAVKLQIKSDSSYLDVACGTGNYTLALAKHGGVWHGIDQSIKMIDAAKNKSNTIAWEVGEVETLPYVNGSFSGVLCTLAIHHFTALIPAFKEIYRVLAAGNFVLFTATPEQMRKYWLVEYFPEAMYKSAEQMPNLENVKYALKESGFQLIDIEPYYICENLQDLFLYSGKYHPEIYLDENVRSGISTFALLASAAEIATGCERLAADIDTGRITEIIKKYENNRGDYLFITAEKY</sequence>
<evidence type="ECO:0000313" key="2">
    <source>
        <dbReference type="EMBL" id="MBD2610079.1"/>
    </source>
</evidence>
<comment type="caution">
    <text evidence="2">The sequence shown here is derived from an EMBL/GenBank/DDBJ whole genome shotgun (WGS) entry which is preliminary data.</text>
</comment>
<dbReference type="PANTHER" id="PTHR43591">
    <property type="entry name" value="METHYLTRANSFERASE"/>
    <property type="match status" value="1"/>
</dbReference>
<evidence type="ECO:0000313" key="3">
    <source>
        <dbReference type="Proteomes" id="UP000606396"/>
    </source>
</evidence>
<dbReference type="RefSeq" id="WP_190948147.1">
    <property type="nucleotide sequence ID" value="NZ_JACJTC010000002.1"/>
</dbReference>
<dbReference type="Gene3D" id="3.40.50.150">
    <property type="entry name" value="Vaccinia Virus protein VP39"/>
    <property type="match status" value="1"/>
</dbReference>